<dbReference type="AlphaFoldDB" id="A0A7R8UHM2"/>
<dbReference type="FunCoup" id="A0A7R8UHM2">
    <property type="interactions" value="11"/>
</dbReference>
<dbReference type="Proteomes" id="UP000594454">
    <property type="component" value="Chromosome 2"/>
</dbReference>
<sequence length="155" mass="17914">MVKMLQSYQFTFSLSTWFFFIAVFTASHLHSRHAGNLALGQYVEFFSDYKNNHREDKINYSFRYYVDHPPSGVTFDHWEGRRGTQVSGQYGLVEPGGYIRSVRYEVDGDNGFKTAVRTRTPVHSPAASKTHQIFKMLRSQPAVPFRHKSPVAFIQ</sequence>
<dbReference type="EMBL" id="LR899010">
    <property type="protein sequence ID" value="CAD7080739.1"/>
    <property type="molecule type" value="Genomic_DNA"/>
</dbReference>
<dbReference type="GO" id="GO:0042302">
    <property type="term" value="F:structural constituent of cuticle"/>
    <property type="evidence" value="ECO:0007669"/>
    <property type="project" value="UniProtKB-UniRule"/>
</dbReference>
<dbReference type="GO" id="GO:0005615">
    <property type="term" value="C:extracellular space"/>
    <property type="evidence" value="ECO:0007669"/>
    <property type="project" value="TreeGrafter"/>
</dbReference>
<protein>
    <recommendedName>
        <fullName evidence="5">Cuticle protein 19</fullName>
    </recommendedName>
</protein>
<dbReference type="OrthoDB" id="6510765at2759"/>
<organism evidence="3 4">
    <name type="scientific">Hermetia illucens</name>
    <name type="common">Black soldier fly</name>
    <dbReference type="NCBI Taxonomy" id="343691"/>
    <lineage>
        <taxon>Eukaryota</taxon>
        <taxon>Metazoa</taxon>
        <taxon>Ecdysozoa</taxon>
        <taxon>Arthropoda</taxon>
        <taxon>Hexapoda</taxon>
        <taxon>Insecta</taxon>
        <taxon>Pterygota</taxon>
        <taxon>Neoptera</taxon>
        <taxon>Endopterygota</taxon>
        <taxon>Diptera</taxon>
        <taxon>Brachycera</taxon>
        <taxon>Stratiomyomorpha</taxon>
        <taxon>Stratiomyidae</taxon>
        <taxon>Hermetiinae</taxon>
        <taxon>Hermetia</taxon>
    </lineage>
</organism>
<dbReference type="PANTHER" id="PTHR12236:SF86">
    <property type="entry name" value="CCP84AC-RELATED"/>
    <property type="match status" value="1"/>
</dbReference>
<keyword evidence="1 2" id="KW-0193">Cuticle</keyword>
<dbReference type="InParanoid" id="A0A7R8UHM2"/>
<proteinExistence type="predicted"/>
<evidence type="ECO:0000313" key="4">
    <source>
        <dbReference type="Proteomes" id="UP000594454"/>
    </source>
</evidence>
<accession>A0A7R8UHM2</accession>
<evidence type="ECO:0000313" key="3">
    <source>
        <dbReference type="EMBL" id="CAD7080739.1"/>
    </source>
</evidence>
<reference evidence="3 4" key="1">
    <citation type="submission" date="2020-11" db="EMBL/GenBank/DDBJ databases">
        <authorList>
            <person name="Wallbank WR R."/>
            <person name="Pardo Diaz C."/>
            <person name="Kozak K."/>
            <person name="Martin S."/>
            <person name="Jiggins C."/>
            <person name="Moest M."/>
            <person name="Warren A I."/>
            <person name="Generalovic N T."/>
            <person name="Byers J.R.P. K."/>
            <person name="Montejo-Kovacevich G."/>
            <person name="Yen C E."/>
        </authorList>
    </citation>
    <scope>NUCLEOTIDE SEQUENCE [LARGE SCALE GENOMIC DNA]</scope>
</reference>
<evidence type="ECO:0008006" key="5">
    <source>
        <dbReference type="Google" id="ProtNLM"/>
    </source>
</evidence>
<name>A0A7R8UHM2_HERIL</name>
<dbReference type="GO" id="GO:0031012">
    <property type="term" value="C:extracellular matrix"/>
    <property type="evidence" value="ECO:0007669"/>
    <property type="project" value="TreeGrafter"/>
</dbReference>
<gene>
    <name evidence="3" type="ORF">HERILL_LOCUS3880</name>
</gene>
<dbReference type="PANTHER" id="PTHR12236">
    <property type="entry name" value="STRUCTURAL CONTITUENT OF CUTICLE"/>
    <property type="match status" value="1"/>
</dbReference>
<dbReference type="InterPro" id="IPR051217">
    <property type="entry name" value="Insect_Cuticle_Struc_Prot"/>
</dbReference>
<evidence type="ECO:0000256" key="1">
    <source>
        <dbReference type="ARBA" id="ARBA00022460"/>
    </source>
</evidence>
<dbReference type="Pfam" id="PF00379">
    <property type="entry name" value="Chitin_bind_4"/>
    <property type="match status" value="1"/>
</dbReference>
<dbReference type="PROSITE" id="PS51155">
    <property type="entry name" value="CHIT_BIND_RR_2"/>
    <property type="match status" value="1"/>
</dbReference>
<evidence type="ECO:0000256" key="2">
    <source>
        <dbReference type="PROSITE-ProRule" id="PRU00497"/>
    </source>
</evidence>
<dbReference type="InterPro" id="IPR000618">
    <property type="entry name" value="Insect_cuticle"/>
</dbReference>
<keyword evidence="4" id="KW-1185">Reference proteome</keyword>